<dbReference type="InterPro" id="IPR005829">
    <property type="entry name" value="Sugar_transporter_CS"/>
</dbReference>
<keyword evidence="9" id="KW-1185">Reference proteome</keyword>
<organism evidence="8 9">
    <name type="scientific">Opisthorchis viverrini</name>
    <name type="common">Southeast Asian liver fluke</name>
    <dbReference type="NCBI Taxonomy" id="6198"/>
    <lineage>
        <taxon>Eukaryota</taxon>
        <taxon>Metazoa</taxon>
        <taxon>Spiralia</taxon>
        <taxon>Lophotrochozoa</taxon>
        <taxon>Platyhelminthes</taxon>
        <taxon>Trematoda</taxon>
        <taxon>Digenea</taxon>
        <taxon>Opisthorchiida</taxon>
        <taxon>Opisthorchiata</taxon>
        <taxon>Opisthorchiidae</taxon>
        <taxon>Opisthorchis</taxon>
    </lineage>
</organism>
<dbReference type="PROSITE" id="PS00217">
    <property type="entry name" value="SUGAR_TRANSPORT_2"/>
    <property type="match status" value="1"/>
</dbReference>
<feature type="transmembrane region" description="Helical" evidence="6">
    <location>
        <begin position="371"/>
        <end position="404"/>
    </location>
</feature>
<feature type="transmembrane region" description="Helical" evidence="6">
    <location>
        <begin position="125"/>
        <end position="147"/>
    </location>
</feature>
<evidence type="ECO:0000313" key="8">
    <source>
        <dbReference type="EMBL" id="KER33754.1"/>
    </source>
</evidence>
<dbReference type="GO" id="GO:0015149">
    <property type="term" value="F:hexose transmembrane transporter activity"/>
    <property type="evidence" value="ECO:0007669"/>
    <property type="project" value="TreeGrafter"/>
</dbReference>
<protein>
    <recommendedName>
        <fullName evidence="7">Major facilitator superfamily (MFS) profile domain-containing protein</fullName>
    </recommendedName>
</protein>
<feature type="transmembrane region" description="Helical" evidence="6">
    <location>
        <begin position="311"/>
        <end position="334"/>
    </location>
</feature>
<dbReference type="KEGG" id="ovi:T265_00434"/>
<feature type="transmembrane region" description="Helical" evidence="6">
    <location>
        <begin position="516"/>
        <end position="549"/>
    </location>
</feature>
<dbReference type="OrthoDB" id="4540492at2759"/>
<feature type="transmembrane region" description="Helical" evidence="6">
    <location>
        <begin position="588"/>
        <end position="609"/>
    </location>
</feature>
<gene>
    <name evidence="8" type="ORF">T265_00434</name>
</gene>
<evidence type="ECO:0000256" key="4">
    <source>
        <dbReference type="ARBA" id="ARBA00022989"/>
    </source>
</evidence>
<dbReference type="PROSITE" id="PS50850">
    <property type="entry name" value="MFS"/>
    <property type="match status" value="1"/>
</dbReference>
<keyword evidence="4 6" id="KW-1133">Transmembrane helix</keyword>
<evidence type="ECO:0000256" key="5">
    <source>
        <dbReference type="ARBA" id="ARBA00023136"/>
    </source>
</evidence>
<comment type="subcellular location">
    <subcellularLocation>
        <location evidence="1">Membrane</location>
        <topology evidence="1">Multi-pass membrane protein</topology>
    </subcellularLocation>
</comment>
<dbReference type="InterPro" id="IPR005828">
    <property type="entry name" value="MFS_sugar_transport-like"/>
</dbReference>
<evidence type="ECO:0000259" key="7">
    <source>
        <dbReference type="PROSITE" id="PS50850"/>
    </source>
</evidence>
<dbReference type="SUPFAM" id="SSF103473">
    <property type="entry name" value="MFS general substrate transporter"/>
    <property type="match status" value="2"/>
</dbReference>
<feature type="transmembrane region" description="Helical" evidence="6">
    <location>
        <begin position="486"/>
        <end position="510"/>
    </location>
</feature>
<dbReference type="InterPro" id="IPR045263">
    <property type="entry name" value="GLUT"/>
</dbReference>
<feature type="domain" description="Major facilitator superfamily (MFS) profile" evidence="7">
    <location>
        <begin position="15"/>
        <end position="613"/>
    </location>
</feature>
<feature type="transmembrane region" description="Helical" evidence="6">
    <location>
        <begin position="561"/>
        <end position="582"/>
    </location>
</feature>
<dbReference type="EMBL" id="KL596622">
    <property type="protein sequence ID" value="KER33754.1"/>
    <property type="molecule type" value="Genomic_DNA"/>
</dbReference>
<sequence>MLKNRGITPTLVLAVCMTCLGSSFLIGYNLAVLNLPAYYVKSFLSETILHMDLDTAEQTTKLIKPSFLYAQLSTVFVVAGAIGAGVCGSLAESFGRRNALLFNHLFAIAGAAISGPSTITRQPALIFVGRFFSGINSGITIGTASLYLTEIAPRDVRGAIGACHQLAVTLGIVVAYLATMGMTLNTEKLWPIAVSLSAVPAIVSLIVLPICPESPRLLFIEKGRELEARESFVRFNNKESVDDFIDELREEIQAAKSKPKFTFIQLFKRRDLRMPVLISCLIQVLQQLSGINAVISYSSTMFKTAGLSGQYNEYCVLAIGVFNFLVTSISVVLLEKKGRRTLLLWPTLVVAVSLALLTITVNLVTHLKEGVIAQAMGVLSAVLLFCYVSGFALGLGPVPALIVAEIFRQGPRAAAYSLSQTVQWLSNLLVICSYPSINVISYSSTMFKTAGLSDQYNEYCVLAIGVFNFLVTSISVVLLEKKGRRTLLLWPTLVVAVSLALLTITVNLVTHLKEGVIAQAMGVLSAVLLFCYVSGFALGLGPVPALIVAEIFRQGPRAAAYSLSQTVQWLSNLLVICSYPSINDAIGGYSFLPFLVVVVSLWIFFFLFIPETQNRTFDHIARDLSSGSIIIGRRTSDSQPPSIPLFSKTKEVNFCLH</sequence>
<dbReference type="InterPro" id="IPR020846">
    <property type="entry name" value="MFS_dom"/>
</dbReference>
<proteinExistence type="predicted"/>
<accession>A0A075AJP7</accession>
<feature type="transmembrane region" description="Helical" evidence="6">
    <location>
        <begin position="190"/>
        <end position="211"/>
    </location>
</feature>
<dbReference type="InterPro" id="IPR036259">
    <property type="entry name" value="MFS_trans_sf"/>
</dbReference>
<feature type="transmembrane region" description="Helical" evidence="6">
    <location>
        <begin position="67"/>
        <end position="87"/>
    </location>
</feature>
<evidence type="ECO:0000313" key="9">
    <source>
        <dbReference type="Proteomes" id="UP000054324"/>
    </source>
</evidence>
<keyword evidence="2" id="KW-0813">Transport</keyword>
<dbReference type="PRINTS" id="PR00171">
    <property type="entry name" value="SUGRTRNSPORT"/>
</dbReference>
<keyword evidence="3 6" id="KW-0812">Transmembrane</keyword>
<evidence type="ECO:0000256" key="1">
    <source>
        <dbReference type="ARBA" id="ARBA00004141"/>
    </source>
</evidence>
<dbReference type="PANTHER" id="PTHR23503:SF8">
    <property type="entry name" value="FACILITATED GLUCOSE TRANSPORTER PROTEIN 1"/>
    <property type="match status" value="1"/>
</dbReference>
<reference evidence="8 9" key="1">
    <citation type="submission" date="2013-11" db="EMBL/GenBank/DDBJ databases">
        <title>Opisthorchis viverrini - life in the bile duct.</title>
        <authorList>
            <person name="Young N.D."/>
            <person name="Nagarajan N."/>
            <person name="Lin S.J."/>
            <person name="Korhonen P.K."/>
            <person name="Jex A.R."/>
            <person name="Hall R.S."/>
            <person name="Safavi-Hemami H."/>
            <person name="Kaewkong W."/>
            <person name="Bertrand D."/>
            <person name="Gao S."/>
            <person name="Seet Q."/>
            <person name="Wongkham S."/>
            <person name="Teh B.T."/>
            <person name="Wongkham C."/>
            <person name="Intapan P.M."/>
            <person name="Maleewong W."/>
            <person name="Yang X."/>
            <person name="Hu M."/>
            <person name="Wang Z."/>
            <person name="Hofmann A."/>
            <person name="Sternberg P.W."/>
            <person name="Tan P."/>
            <person name="Wang J."/>
            <person name="Gasser R.B."/>
        </authorList>
    </citation>
    <scope>NUCLEOTIDE SEQUENCE [LARGE SCALE GENOMIC DNA]</scope>
</reference>
<dbReference type="PANTHER" id="PTHR23503">
    <property type="entry name" value="SOLUTE CARRIER FAMILY 2"/>
    <property type="match status" value="1"/>
</dbReference>
<feature type="transmembrane region" description="Helical" evidence="6">
    <location>
        <begin position="276"/>
        <end position="299"/>
    </location>
</feature>
<feature type="transmembrane region" description="Helical" evidence="6">
    <location>
        <begin position="341"/>
        <end position="365"/>
    </location>
</feature>
<dbReference type="InterPro" id="IPR003663">
    <property type="entry name" value="Sugar/inositol_transpt"/>
</dbReference>
<dbReference type="RefSeq" id="XP_009162471.1">
    <property type="nucleotide sequence ID" value="XM_009164207.1"/>
</dbReference>
<feature type="transmembrane region" description="Helical" evidence="6">
    <location>
        <begin position="424"/>
        <end position="444"/>
    </location>
</feature>
<dbReference type="NCBIfam" id="TIGR00879">
    <property type="entry name" value="SP"/>
    <property type="match status" value="1"/>
</dbReference>
<dbReference type="Proteomes" id="UP000054324">
    <property type="component" value="Unassembled WGS sequence"/>
</dbReference>
<feature type="transmembrane region" description="Helical" evidence="6">
    <location>
        <begin position="456"/>
        <end position="479"/>
    </location>
</feature>
<dbReference type="Pfam" id="PF00083">
    <property type="entry name" value="Sugar_tr"/>
    <property type="match status" value="2"/>
</dbReference>
<dbReference type="GeneID" id="20314622"/>
<name>A0A075AJP7_OPIVI</name>
<feature type="transmembrane region" description="Helical" evidence="6">
    <location>
        <begin position="99"/>
        <end position="119"/>
    </location>
</feature>
<dbReference type="GO" id="GO:0016020">
    <property type="term" value="C:membrane"/>
    <property type="evidence" value="ECO:0007669"/>
    <property type="project" value="UniProtKB-SubCell"/>
</dbReference>
<dbReference type="AlphaFoldDB" id="A0A075AJP7"/>
<dbReference type="STRING" id="6198.A0A075AJP7"/>
<evidence type="ECO:0000256" key="3">
    <source>
        <dbReference type="ARBA" id="ARBA00022692"/>
    </source>
</evidence>
<feature type="transmembrane region" description="Helical" evidence="6">
    <location>
        <begin position="12"/>
        <end position="31"/>
    </location>
</feature>
<evidence type="ECO:0000256" key="2">
    <source>
        <dbReference type="ARBA" id="ARBA00022448"/>
    </source>
</evidence>
<keyword evidence="5 6" id="KW-0472">Membrane</keyword>
<feature type="transmembrane region" description="Helical" evidence="6">
    <location>
        <begin position="159"/>
        <end position="178"/>
    </location>
</feature>
<dbReference type="Gene3D" id="1.20.1250.20">
    <property type="entry name" value="MFS general substrate transporter like domains"/>
    <property type="match status" value="2"/>
</dbReference>
<evidence type="ECO:0000256" key="6">
    <source>
        <dbReference type="SAM" id="Phobius"/>
    </source>
</evidence>
<dbReference type="CTD" id="20314622"/>